<dbReference type="Proteomes" id="UP001221413">
    <property type="component" value="Unassembled WGS sequence"/>
</dbReference>
<evidence type="ECO:0000313" key="2">
    <source>
        <dbReference type="Proteomes" id="UP001221413"/>
    </source>
</evidence>
<organism evidence="1 2">
    <name type="scientific">Drechslerella dactyloides</name>
    <name type="common">Nematode-trapping fungus</name>
    <name type="synonym">Arthrobotrys dactyloides</name>
    <dbReference type="NCBI Taxonomy" id="74499"/>
    <lineage>
        <taxon>Eukaryota</taxon>
        <taxon>Fungi</taxon>
        <taxon>Dikarya</taxon>
        <taxon>Ascomycota</taxon>
        <taxon>Pezizomycotina</taxon>
        <taxon>Orbiliomycetes</taxon>
        <taxon>Orbiliales</taxon>
        <taxon>Orbiliaceae</taxon>
        <taxon>Drechslerella</taxon>
    </lineage>
</organism>
<dbReference type="Gene3D" id="3.40.50.150">
    <property type="entry name" value="Vaccinia Virus protein VP39"/>
    <property type="match status" value="1"/>
</dbReference>
<dbReference type="EMBL" id="JAQGDS010000005">
    <property type="protein sequence ID" value="KAJ6260824.1"/>
    <property type="molecule type" value="Genomic_DNA"/>
</dbReference>
<accession>A0AAD6IZJ6</accession>
<dbReference type="Pfam" id="PF13489">
    <property type="entry name" value="Methyltransf_23"/>
    <property type="match status" value="1"/>
</dbReference>
<dbReference type="SUPFAM" id="SSF53335">
    <property type="entry name" value="S-adenosyl-L-methionine-dependent methyltransferases"/>
    <property type="match status" value="1"/>
</dbReference>
<gene>
    <name evidence="1" type="ORF">Dda_5056</name>
</gene>
<evidence type="ECO:0000313" key="1">
    <source>
        <dbReference type="EMBL" id="KAJ6260824.1"/>
    </source>
</evidence>
<name>A0AAD6IZJ6_DREDA</name>
<protein>
    <recommendedName>
        <fullName evidence="3">S-adenosyl-L-methionine-dependent methyltransferase</fullName>
    </recommendedName>
</protein>
<dbReference type="InterPro" id="IPR029063">
    <property type="entry name" value="SAM-dependent_MTases_sf"/>
</dbReference>
<dbReference type="GO" id="GO:0008168">
    <property type="term" value="F:methyltransferase activity"/>
    <property type="evidence" value="ECO:0007669"/>
    <property type="project" value="TreeGrafter"/>
</dbReference>
<proteinExistence type="predicted"/>
<reference evidence="1" key="1">
    <citation type="submission" date="2023-01" db="EMBL/GenBank/DDBJ databases">
        <title>The chitinases involved in constricting ring structure development in the nematode-trapping fungus Drechslerella dactyloides.</title>
        <authorList>
            <person name="Wang R."/>
            <person name="Zhang L."/>
            <person name="Tang P."/>
            <person name="Li S."/>
            <person name="Liang L."/>
        </authorList>
    </citation>
    <scope>NUCLEOTIDE SEQUENCE</scope>
    <source>
        <strain evidence="1">YMF1.00031</strain>
    </source>
</reference>
<dbReference type="PANTHER" id="PTHR43591:SF24">
    <property type="entry name" value="2-METHOXY-6-POLYPRENYL-1,4-BENZOQUINOL METHYLASE, MITOCHONDRIAL"/>
    <property type="match status" value="1"/>
</dbReference>
<dbReference type="AlphaFoldDB" id="A0AAD6IZJ6"/>
<dbReference type="CDD" id="cd02440">
    <property type="entry name" value="AdoMet_MTases"/>
    <property type="match status" value="1"/>
</dbReference>
<comment type="caution">
    <text evidence="1">The sequence shown here is derived from an EMBL/GenBank/DDBJ whole genome shotgun (WGS) entry which is preliminary data.</text>
</comment>
<keyword evidence="2" id="KW-1185">Reference proteome</keyword>
<sequence>MNVPEATTTVHPEIEAEVRSTTGLECAHFRLLWDPLSQSESDRLDLSHHVMTILQKGILHAAPIGEKPQKILDIGTGTGIWAIEMADKYPSAHVIGNDLSPIQPRWVPPKLVVSFVVEDVEKEWIYGENCFDLIYSRYMLGAISDWPKLACQAYNAIKPGGYFEILEPYSHLLCDDGSLAPDATLLTWNKLFIDAGTKIGRSFVEAPRYKEYLRAAGFIEIREEIFKLPNSPWPKDKLLKEVGGYHMASFLEALEGLSLRLFQAMHGMTVEEIHILLAKVRADLKNKSIHTYFNLQVSIGIPFIDSEYKF</sequence>
<evidence type="ECO:0008006" key="3">
    <source>
        <dbReference type="Google" id="ProtNLM"/>
    </source>
</evidence>
<dbReference type="PANTHER" id="PTHR43591">
    <property type="entry name" value="METHYLTRANSFERASE"/>
    <property type="match status" value="1"/>
</dbReference>